<reference evidence="2 3" key="1">
    <citation type="submission" date="2012-01" db="EMBL/GenBank/DDBJ databases">
        <title>Complete sequence of Desulfotomaculum gibsoniae DSM 7213.</title>
        <authorList>
            <consortium name="US DOE Joint Genome Institute"/>
            <person name="Lucas S."/>
            <person name="Han J."/>
            <person name="Lapidus A."/>
            <person name="Cheng J.-F."/>
            <person name="Goodwin L."/>
            <person name="Pitluck S."/>
            <person name="Peters L."/>
            <person name="Ovchinnikova G."/>
            <person name="Teshima H."/>
            <person name="Detter J.C."/>
            <person name="Han C."/>
            <person name="Tapia R."/>
            <person name="Land M."/>
            <person name="Hauser L."/>
            <person name="Kyrpides N."/>
            <person name="Ivanova N."/>
            <person name="Pagani I."/>
            <person name="Parshina S."/>
            <person name="Plugge C."/>
            <person name="Muyzer G."/>
            <person name="Kuever J."/>
            <person name="Ivanova A."/>
            <person name="Nazina T."/>
            <person name="Klenk H.-P."/>
            <person name="Brambilla E."/>
            <person name="Spring S."/>
            <person name="Stams A.F."/>
            <person name="Woyke T."/>
        </authorList>
    </citation>
    <scope>NUCLEOTIDE SEQUENCE [LARGE SCALE GENOMIC DNA]</scope>
    <source>
        <strain evidence="2 3">DSM 7213</strain>
    </source>
</reference>
<name>R4KEG2_9FIRM</name>
<gene>
    <name evidence="2" type="ORF">Desgi_2135</name>
</gene>
<protein>
    <submittedName>
        <fullName evidence="2">Uncharacterized protein</fullName>
    </submittedName>
</protein>
<organism evidence="2 3">
    <name type="scientific">Desulfoscipio gibsoniae DSM 7213</name>
    <dbReference type="NCBI Taxonomy" id="767817"/>
    <lineage>
        <taxon>Bacteria</taxon>
        <taxon>Bacillati</taxon>
        <taxon>Bacillota</taxon>
        <taxon>Clostridia</taxon>
        <taxon>Eubacteriales</taxon>
        <taxon>Desulfallaceae</taxon>
        <taxon>Desulfoscipio</taxon>
    </lineage>
</organism>
<feature type="region of interest" description="Disordered" evidence="1">
    <location>
        <begin position="1"/>
        <end position="53"/>
    </location>
</feature>
<dbReference type="HOGENOM" id="CLU_3060845_0_0_9"/>
<sequence length="53" mass="6023">MSQLFDHMATRKITYDRQRSKRGKEKGSKGTALLLPERKQGEPSPCFRQKGGS</sequence>
<dbReference type="AlphaFoldDB" id="R4KEG2"/>
<dbReference type="Proteomes" id="UP000013520">
    <property type="component" value="Chromosome"/>
</dbReference>
<accession>R4KEG2</accession>
<evidence type="ECO:0000313" key="2">
    <source>
        <dbReference type="EMBL" id="AGL01568.1"/>
    </source>
</evidence>
<proteinExistence type="predicted"/>
<dbReference type="EMBL" id="CP003273">
    <property type="protein sequence ID" value="AGL01568.1"/>
    <property type="molecule type" value="Genomic_DNA"/>
</dbReference>
<keyword evidence="3" id="KW-1185">Reference proteome</keyword>
<dbReference type="KEGG" id="dgi:Desgi_2135"/>
<evidence type="ECO:0000256" key="1">
    <source>
        <dbReference type="SAM" id="MobiDB-lite"/>
    </source>
</evidence>
<evidence type="ECO:0000313" key="3">
    <source>
        <dbReference type="Proteomes" id="UP000013520"/>
    </source>
</evidence>
<dbReference type="STRING" id="767817.Desgi_2135"/>